<sequence length="94" mass="10407">MIETDGYICRKFIVKGKVQGVWFRVSTQRQAQQLDITGYAKNLANGNVEVVACGSATAVERLMQWCATGPELAEVEALHEEVTEQQEFPGFATL</sequence>
<dbReference type="EC" id="3.6.1.7" evidence="2 5"/>
<dbReference type="PROSITE" id="PS00151">
    <property type="entry name" value="ACYLPHOSPHATASE_2"/>
    <property type="match status" value="1"/>
</dbReference>
<gene>
    <name evidence="9" type="ORF">OLMES_3090</name>
</gene>
<dbReference type="InterPro" id="IPR001792">
    <property type="entry name" value="Acylphosphatase-like_dom"/>
</dbReference>
<evidence type="ECO:0000256" key="1">
    <source>
        <dbReference type="ARBA" id="ARBA00005614"/>
    </source>
</evidence>
<dbReference type="GO" id="GO:0003998">
    <property type="term" value="F:acylphosphatase activity"/>
    <property type="evidence" value="ECO:0007669"/>
    <property type="project" value="UniProtKB-EC"/>
</dbReference>
<dbReference type="PANTHER" id="PTHR47268:SF4">
    <property type="entry name" value="ACYLPHOSPHATASE"/>
    <property type="match status" value="1"/>
</dbReference>
<dbReference type="NCBIfam" id="NF011000">
    <property type="entry name" value="PRK14426.1"/>
    <property type="match status" value="1"/>
</dbReference>
<evidence type="ECO:0000256" key="4">
    <source>
        <dbReference type="ARBA" id="ARBA00047645"/>
    </source>
</evidence>
<dbReference type="Pfam" id="PF00708">
    <property type="entry name" value="Acylphosphatase"/>
    <property type="match status" value="1"/>
</dbReference>
<keyword evidence="5 6" id="KW-0378">Hydrolase</keyword>
<evidence type="ECO:0000313" key="10">
    <source>
        <dbReference type="Proteomes" id="UP000196027"/>
    </source>
</evidence>
<proteinExistence type="inferred from homology"/>
<comment type="catalytic activity">
    <reaction evidence="4 5 6">
        <text>an acyl phosphate + H2O = a carboxylate + phosphate + H(+)</text>
        <dbReference type="Rhea" id="RHEA:14965"/>
        <dbReference type="ChEBI" id="CHEBI:15377"/>
        <dbReference type="ChEBI" id="CHEBI:15378"/>
        <dbReference type="ChEBI" id="CHEBI:29067"/>
        <dbReference type="ChEBI" id="CHEBI:43474"/>
        <dbReference type="ChEBI" id="CHEBI:59918"/>
        <dbReference type="EC" id="3.6.1.7"/>
    </reaction>
</comment>
<dbReference type="Gene3D" id="3.30.70.100">
    <property type="match status" value="1"/>
</dbReference>
<dbReference type="RefSeq" id="WP_087462056.1">
    <property type="nucleotide sequence ID" value="NZ_CP021425.1"/>
</dbReference>
<keyword evidence="10" id="KW-1185">Reference proteome</keyword>
<protein>
    <recommendedName>
        <fullName evidence="3 5">Acylphosphatase</fullName>
        <ecNumber evidence="2 5">3.6.1.7</ecNumber>
    </recommendedName>
</protein>
<feature type="active site" evidence="5">
    <location>
        <position position="42"/>
    </location>
</feature>
<dbReference type="KEGG" id="ome:OLMES_3090"/>
<organism evidence="9 10">
    <name type="scientific">Oleiphilus messinensis</name>
    <dbReference type="NCBI Taxonomy" id="141451"/>
    <lineage>
        <taxon>Bacteria</taxon>
        <taxon>Pseudomonadati</taxon>
        <taxon>Pseudomonadota</taxon>
        <taxon>Gammaproteobacteria</taxon>
        <taxon>Oceanospirillales</taxon>
        <taxon>Oleiphilaceae</taxon>
        <taxon>Oleiphilus</taxon>
    </lineage>
</organism>
<dbReference type="PROSITE" id="PS00150">
    <property type="entry name" value="ACYLPHOSPHATASE_1"/>
    <property type="match status" value="1"/>
</dbReference>
<dbReference type="Proteomes" id="UP000196027">
    <property type="component" value="Chromosome"/>
</dbReference>
<evidence type="ECO:0000256" key="2">
    <source>
        <dbReference type="ARBA" id="ARBA00012150"/>
    </source>
</evidence>
<dbReference type="PROSITE" id="PS51160">
    <property type="entry name" value="ACYLPHOSPHATASE_3"/>
    <property type="match status" value="1"/>
</dbReference>
<dbReference type="PANTHER" id="PTHR47268">
    <property type="entry name" value="ACYLPHOSPHATASE"/>
    <property type="match status" value="1"/>
</dbReference>
<dbReference type="InterPro" id="IPR017968">
    <property type="entry name" value="Acylphosphatase_CS"/>
</dbReference>
<feature type="active site" evidence="5">
    <location>
        <position position="24"/>
    </location>
</feature>
<dbReference type="EMBL" id="CP021425">
    <property type="protein sequence ID" value="ARU57133.1"/>
    <property type="molecule type" value="Genomic_DNA"/>
</dbReference>
<dbReference type="OrthoDB" id="5295388at2"/>
<reference evidence="9 10" key="1">
    <citation type="submission" date="2017-05" db="EMBL/GenBank/DDBJ databases">
        <title>Genomic insights into alkan degradation activity of Oleiphilus messinensis.</title>
        <authorList>
            <person name="Kozyavkin S.A."/>
            <person name="Slesarev A.I."/>
            <person name="Golyshin P.N."/>
            <person name="Korzhenkov A."/>
            <person name="Golyshina O.N."/>
            <person name="Toshchakov S.V."/>
        </authorList>
    </citation>
    <scope>NUCLEOTIDE SEQUENCE [LARGE SCALE GENOMIC DNA]</scope>
    <source>
        <strain evidence="9 10">ME102</strain>
    </source>
</reference>
<dbReference type="AlphaFoldDB" id="A0A1Y0ICM7"/>
<evidence type="ECO:0000256" key="3">
    <source>
        <dbReference type="ARBA" id="ARBA00015991"/>
    </source>
</evidence>
<feature type="domain" description="Acylphosphatase-like" evidence="8">
    <location>
        <begin position="9"/>
        <end position="94"/>
    </location>
</feature>
<evidence type="ECO:0000313" key="9">
    <source>
        <dbReference type="EMBL" id="ARU57133.1"/>
    </source>
</evidence>
<dbReference type="SUPFAM" id="SSF54975">
    <property type="entry name" value="Acylphosphatase/BLUF domain-like"/>
    <property type="match status" value="1"/>
</dbReference>
<evidence type="ECO:0000256" key="6">
    <source>
        <dbReference type="RuleBase" id="RU000553"/>
    </source>
</evidence>
<evidence type="ECO:0000256" key="5">
    <source>
        <dbReference type="PROSITE-ProRule" id="PRU00520"/>
    </source>
</evidence>
<dbReference type="InterPro" id="IPR020456">
    <property type="entry name" value="Acylphosphatase"/>
</dbReference>
<dbReference type="InterPro" id="IPR036046">
    <property type="entry name" value="Acylphosphatase-like_dom_sf"/>
</dbReference>
<name>A0A1Y0ICM7_9GAMM</name>
<evidence type="ECO:0000256" key="7">
    <source>
        <dbReference type="RuleBase" id="RU004168"/>
    </source>
</evidence>
<accession>A0A1Y0ICM7</accession>
<evidence type="ECO:0000259" key="8">
    <source>
        <dbReference type="PROSITE" id="PS51160"/>
    </source>
</evidence>
<comment type="similarity">
    <text evidence="1 7">Belongs to the acylphosphatase family.</text>
</comment>
<dbReference type="NCBIfam" id="NF011022">
    <property type="entry name" value="PRK14451.1"/>
    <property type="match status" value="1"/>
</dbReference>